<keyword evidence="2" id="KW-1133">Transmembrane helix</keyword>
<feature type="region of interest" description="Disordered" evidence="1">
    <location>
        <begin position="1915"/>
        <end position="1944"/>
    </location>
</feature>
<gene>
    <name evidence="4" type="ORF">ETD86_28695</name>
</gene>
<feature type="compositionally biased region" description="Polar residues" evidence="1">
    <location>
        <begin position="527"/>
        <end position="541"/>
    </location>
</feature>
<comment type="caution">
    <text evidence="4">The sequence shown here is derived from an EMBL/GenBank/DDBJ whole genome shotgun (WGS) entry which is preliminary data.</text>
</comment>
<keyword evidence="2" id="KW-0472">Membrane</keyword>
<evidence type="ECO:0000256" key="1">
    <source>
        <dbReference type="SAM" id="MobiDB-lite"/>
    </source>
</evidence>
<feature type="compositionally biased region" description="Polar residues" evidence="1">
    <location>
        <begin position="1916"/>
        <end position="1944"/>
    </location>
</feature>
<protein>
    <recommendedName>
        <fullName evidence="3">Outer membrane channel protein CpnT-like N-terminal domain-containing protein</fullName>
    </recommendedName>
</protein>
<feature type="region of interest" description="Disordered" evidence="1">
    <location>
        <begin position="1510"/>
        <end position="1544"/>
    </location>
</feature>
<feature type="region of interest" description="Disordered" evidence="1">
    <location>
        <begin position="383"/>
        <end position="573"/>
    </location>
</feature>
<feature type="compositionally biased region" description="Polar residues" evidence="1">
    <location>
        <begin position="556"/>
        <end position="568"/>
    </location>
</feature>
<feature type="region of interest" description="Disordered" evidence="1">
    <location>
        <begin position="1695"/>
        <end position="1723"/>
    </location>
</feature>
<feature type="compositionally biased region" description="Basic and acidic residues" evidence="1">
    <location>
        <begin position="946"/>
        <end position="965"/>
    </location>
</feature>
<dbReference type="InterPro" id="IPR057746">
    <property type="entry name" value="CpnT-like_N"/>
</dbReference>
<feature type="compositionally biased region" description="Basic and acidic residues" evidence="1">
    <location>
        <begin position="921"/>
        <end position="934"/>
    </location>
</feature>
<feature type="compositionally biased region" description="Low complexity" evidence="1">
    <location>
        <begin position="2975"/>
        <end position="2985"/>
    </location>
</feature>
<accession>A0A5S4FAY4</accession>
<name>A0A5S4FAY4_9ACTN</name>
<feature type="region of interest" description="Disordered" evidence="1">
    <location>
        <begin position="1408"/>
        <end position="1453"/>
    </location>
</feature>
<feature type="region of interest" description="Disordered" evidence="1">
    <location>
        <begin position="2748"/>
        <end position="2771"/>
    </location>
</feature>
<dbReference type="Proteomes" id="UP000309128">
    <property type="component" value="Unassembled WGS sequence"/>
</dbReference>
<feature type="region of interest" description="Disordered" evidence="1">
    <location>
        <begin position="866"/>
        <end position="898"/>
    </location>
</feature>
<feature type="transmembrane region" description="Helical" evidence="2">
    <location>
        <begin position="156"/>
        <end position="184"/>
    </location>
</feature>
<feature type="compositionally biased region" description="Basic and acidic residues" evidence="1">
    <location>
        <begin position="2542"/>
        <end position="2553"/>
    </location>
</feature>
<evidence type="ECO:0000313" key="5">
    <source>
        <dbReference type="Proteomes" id="UP000309128"/>
    </source>
</evidence>
<organism evidence="4 5">
    <name type="scientific">Nonomuraea turkmeniaca</name>
    <dbReference type="NCBI Taxonomy" id="103838"/>
    <lineage>
        <taxon>Bacteria</taxon>
        <taxon>Bacillati</taxon>
        <taxon>Actinomycetota</taxon>
        <taxon>Actinomycetes</taxon>
        <taxon>Streptosporangiales</taxon>
        <taxon>Streptosporangiaceae</taxon>
        <taxon>Nonomuraea</taxon>
    </lineage>
</organism>
<evidence type="ECO:0000256" key="2">
    <source>
        <dbReference type="SAM" id="Phobius"/>
    </source>
</evidence>
<feature type="compositionally biased region" description="Low complexity" evidence="1">
    <location>
        <begin position="410"/>
        <end position="434"/>
    </location>
</feature>
<evidence type="ECO:0000259" key="3">
    <source>
        <dbReference type="Pfam" id="PF25547"/>
    </source>
</evidence>
<reference evidence="4 5" key="1">
    <citation type="submission" date="2019-05" db="EMBL/GenBank/DDBJ databases">
        <title>Draft genome sequence of Nonomuraea turkmeniaca DSM 43926.</title>
        <authorList>
            <person name="Saricaoglu S."/>
            <person name="Isik K."/>
        </authorList>
    </citation>
    <scope>NUCLEOTIDE SEQUENCE [LARGE SCALE GENOMIC DNA]</scope>
    <source>
        <strain evidence="4 5">DSM 43926</strain>
    </source>
</reference>
<sequence length="3023" mass="319106">MTINSGIGVHGSGSQDPAGQATALPAVRIDRDVLPAWEDVALPDWVVYWLIPMLSAGQKWPEASESGLSKLAQAYDDLAEGAIGSTPDAGFAARVIVTGWAAPPTADFVSRVQFLYGHEGGMAGVSGNARAYSQQASNFAVETQYSKLSINVCFKVALVAIAIAFIAAFFTAGSATAIVGPYAAAARAAISRILVRLATLGGRQLSVQQLARVTTLSGATGQGLLARLLSTSMGRELVEEIGEEFFIDAIAQYQQMQMGTRQTWDWLKSQAAIIGAGAGTVVGTKLAGPVSQVTTRVPGFAGRALTTGLTNTIASPFGSFIANGAVYGQWQNPFTADALMGGFLGGAGRTGTISPFSPDVYTALTNPLTSLASAYDAAARADARMAGNPPPDPVGANPSGGGPSGGGGQPSMSGSAREPDAVAPTPARTGGTTASPDPGGGRPGTASSTPGRDDDGRRAAPAPDPETASPRRGSTLQPTGEVTPQPEGDAARTPGDPPRDVSAAEQDRPAHSAATPTQPDGPASEPESPTAQHDEQPTPSDEQPARPDERPAQADEQPTQLADQTTVAASAPVAEPMTATVRARTALIGALSADFPGAVIGPTGDLLISTPDGVRAISAATMSRIRAALDTRAEEVQDLANLQAEAAAMLTVASAGETTTQADPAPDDGRAAEPAYTSKPGTVTSRPVPGTRYVPDGRQGPDLDLDEVRNAVGELLADHFLGQDVTGFSWSPDGRTLAVHTKTHGTQFFRPVIGGLSPDLMGQTKVKAGTDENHPHLVHFGARIAPGQVSRVWLHEITDTLQEVQSAGHGKRRKFLPGRRRTATQDACVAARFNELAFLTHKWRQAPTLQEKRLLAVDIDGVARELSGRGHTPPLPPWAPTQATRPQRTPALPGDHSSAQDVQSVIDALVQAEQAIQQQIDAKRSSRDAAREQAKQATRRKRKALRQHDQGRFKRAGDARQEHQAHRATQKRHTRIANAYATALARAMKARLAYEQVLAAMNQAGGPTQPGEVNMTTVSKSLTAKATRLHQSYLNALAAALPQEDSLSTAMPTGRLPHLTTLTTTVNEILGRNGAGHKFTPDELERALRADFHKAVSPDGVVLRVGRGRTAAEIRVRLSLTDLAEVLDPAVRASEMMVGLFFQSARTVSATESSSGVLPLGLNTTVLAQLLPDNDWRALATMVGVGLGAAAGRNSSASGGAGMFAQGGSVADNRSESLLFDAAATWTVEVRTGKDVGWRETTVVDSGAPGDAASQRLWISHSYTDQPPRKLARIDDAKRDPKLPNHVISGMTGLEDALGELAAALGGEYTEVGAVAHDELRMFVTDELPHRLRDAVNTGLDRVFTKDGEPHARVRAETRVVLVETEPLGGPSAEEWEEEVLVDFVAVPGGASSGGSLEGKVSAGFTPTVDGPGSYEPSFGPKVKGSRSASRSYPATANRQAIHPSVHRKTSPKQSYRLALETTFIVETFGKPPVKLTPMRGTAVLSMRESAAYRFGLPVDSSALMYQDGRPLTDADGNQVLRGDPLPTPPPGRKAELPDWLGDGPGKMRGAGPALVQDISGLEEVRQKALDKLADRGIVPKIVNGVPQYSSNRLERASQILNLQEVTEQLSEHRIRSAYDSLAQDGILVDLVLHGLNSAPKHFMMRISLKQDFGDSRYIGYTESETVVNLDIGSDTSARSVSRSRTYSGGLSLVESDGPGVGQNGLSHEASINAGGDRKRTAGSNVGSTVNVVTLQESTGPVAIFSLAHELSIELLHDGESTPLASGRGRAKLLFAADLLPPETGQAPAPLGKMSSKLLSSARLLHMDVRDLLPAAERVLPRGMRPDSVAYQTLTAFLNVRNLVAHPKLLSSPLTTDLAIRTRGLPTRSKLSVAGEVGEAEVLCVVDQVNGDILFGLASAGVSWGGSSGHSAGASTNLTDLNDGGKSSNGGTLSLPSRSGGTADSTSILDIWGSEELTIEFGRQYIVRAPVDLTLTGSESATRALPLVDSLTLGETLTDTAQGTALFSLPEFDALLMYAEGELALPGALVGDAVERFLNGSLTLDRSLAVPLVQRYLKDMAQAGPANPGFARRHTPRNLLAKIREVAGLGPAATTAQQGNQRQQLDQTLSEAADLIERSRDVVIAPSYDRAMGVGAAKSLDFTDEQGNPVNIRNAVQDAVRAAAPEALDGSPTLSEELDVDFSSDSARIHVTDMWSKRGYEKSYLVQAGPQVKRAEELTVRARLVYTDAADSRRGTLLTHTSQSGVIVQHYRYVDRSHSEAYNGSYSAGLDHSAADEGDGRGMGASTDRGRGYSGSVNQQDTRLKRMSVFNGLNRVRQEMTLVIEVERRPVRGAIPAKVDRWIGVLRGRRRTAPPVTYGASLVRSIPTGMIRPVAEDPGPLVVVPDPRQVELHPGHFPQALWEDPHRPSLFEVVTAQFGKMLGAETVEEQRPELVARLSPSALLTGFERMAGAAGDTSTRVTRQKFKDQGAEVTIQARTSDLTIVAGPFEAERGEVDRKADAQNATVSRSRLVPVGMSTSASDGGSGLDGSVRAGEQASESVTDHHGARRERSMFEKGTAAYTVRLRVDYDLTFQHVARLRDGSERAVGDPAHLPSAAGSQVDVTLYEDELEELRSRMESNVRLAPPRSGDPGWTTFTFVPGPGSQRPIQVLQAARLAARERGAVARVAVREADGLHRYRAAPDGTVHSETPDGGFAEAFATLSPALLDAADRAGLNLRHVFMSSAVPGTFARQVEAALTARRVPVADPDKPAWPAHQPTSSSPVGGSVAQGITSVTSPAIEGTPFSRSGRPAGDPDLTLAEVRAQHVFAADVGGAGAHLSWSADDQLTLQLPAVPDQHVRVLIGDPGEGFNATTELHAGTEEDPHVMRVWPRVHPDAVSSLLVHELSHVTQAAAATAAGAPQGVIRTSLSDHQAEGTDLCLTPRLDEHAHLSRKWRAATDPAVRSRLADAIDAISADIERRGHTPPSPPWGTGPRAPAAAQPQSPIEMLLNAASPGLDASEAGLARLAEVAGVAPGTPASSP</sequence>
<dbReference type="EMBL" id="VCKY01000109">
    <property type="protein sequence ID" value="TMR14399.1"/>
    <property type="molecule type" value="Genomic_DNA"/>
</dbReference>
<feature type="compositionally biased region" description="Basic and acidic residues" evidence="1">
    <location>
        <begin position="543"/>
        <end position="553"/>
    </location>
</feature>
<feature type="domain" description="Outer membrane channel protein CpnT-like N-terminal" evidence="3">
    <location>
        <begin position="44"/>
        <end position="178"/>
    </location>
</feature>
<feature type="region of interest" description="Disordered" evidence="1">
    <location>
        <begin position="917"/>
        <end position="973"/>
    </location>
</feature>
<feature type="region of interest" description="Disordered" evidence="1">
    <location>
        <begin position="657"/>
        <end position="702"/>
    </location>
</feature>
<feature type="region of interest" description="Disordered" evidence="1">
    <location>
        <begin position="2956"/>
        <end position="2985"/>
    </location>
</feature>
<dbReference type="RefSeq" id="WP_138669274.1">
    <property type="nucleotide sequence ID" value="NZ_VCKY01000109.1"/>
</dbReference>
<feature type="compositionally biased region" description="Polar residues" evidence="1">
    <location>
        <begin position="472"/>
        <end position="482"/>
    </location>
</feature>
<dbReference type="OrthoDB" id="3513155at2"/>
<keyword evidence="5" id="KW-1185">Reference proteome</keyword>
<evidence type="ECO:0000313" key="4">
    <source>
        <dbReference type="EMBL" id="TMR14399.1"/>
    </source>
</evidence>
<feature type="compositionally biased region" description="Polar residues" evidence="1">
    <location>
        <begin position="2758"/>
        <end position="2771"/>
    </location>
</feature>
<dbReference type="Pfam" id="PF25547">
    <property type="entry name" value="WXG100_2"/>
    <property type="match status" value="1"/>
</dbReference>
<proteinExistence type="predicted"/>
<feature type="compositionally biased region" description="Gly residues" evidence="1">
    <location>
        <begin position="398"/>
        <end position="409"/>
    </location>
</feature>
<feature type="region of interest" description="Disordered" evidence="1">
    <location>
        <begin position="2273"/>
        <end position="2299"/>
    </location>
</feature>
<feature type="compositionally biased region" description="Polar residues" evidence="1">
    <location>
        <begin position="1427"/>
        <end position="1439"/>
    </location>
</feature>
<feature type="region of interest" description="Disordered" evidence="1">
    <location>
        <begin position="2515"/>
        <end position="2553"/>
    </location>
</feature>
<keyword evidence="2" id="KW-0812">Transmembrane</keyword>